<dbReference type="AlphaFoldDB" id="A0A2H1VXY3"/>
<dbReference type="PANTHER" id="PTHR33198">
    <property type="entry name" value="ANK_REP_REGION DOMAIN-CONTAINING PROTEIN-RELATED"/>
    <property type="match status" value="1"/>
</dbReference>
<protein>
    <submittedName>
        <fullName evidence="2">SFRICE_020622</fullName>
    </submittedName>
</protein>
<organism evidence="2">
    <name type="scientific">Spodoptera frugiperda</name>
    <name type="common">Fall armyworm</name>
    <dbReference type="NCBI Taxonomy" id="7108"/>
    <lineage>
        <taxon>Eukaryota</taxon>
        <taxon>Metazoa</taxon>
        <taxon>Ecdysozoa</taxon>
        <taxon>Arthropoda</taxon>
        <taxon>Hexapoda</taxon>
        <taxon>Insecta</taxon>
        <taxon>Pterygota</taxon>
        <taxon>Neoptera</taxon>
        <taxon>Endopterygota</taxon>
        <taxon>Lepidoptera</taxon>
        <taxon>Glossata</taxon>
        <taxon>Ditrysia</taxon>
        <taxon>Noctuoidea</taxon>
        <taxon>Noctuidae</taxon>
        <taxon>Amphipyrinae</taxon>
        <taxon>Spodoptera</taxon>
    </lineage>
</organism>
<evidence type="ECO:0000256" key="1">
    <source>
        <dbReference type="SAM" id="MobiDB-lite"/>
    </source>
</evidence>
<reference evidence="2" key="1">
    <citation type="submission" date="2016-07" db="EMBL/GenBank/DDBJ databases">
        <authorList>
            <person name="Bretaudeau A."/>
        </authorList>
    </citation>
    <scope>NUCLEOTIDE SEQUENCE</scope>
    <source>
        <strain evidence="2">Rice</strain>
        <tissue evidence="2">Whole body</tissue>
    </source>
</reference>
<proteinExistence type="predicted"/>
<accession>A0A2H1VXY3</accession>
<name>A0A2H1VXY3_SPOFR</name>
<dbReference type="PANTHER" id="PTHR33198:SF19">
    <property type="entry name" value="CCHC-TYPE DOMAIN-CONTAINING PROTEIN"/>
    <property type="match status" value="1"/>
</dbReference>
<feature type="region of interest" description="Disordered" evidence="1">
    <location>
        <begin position="185"/>
        <end position="209"/>
    </location>
</feature>
<dbReference type="EMBL" id="ODYU01004958">
    <property type="protein sequence ID" value="SOQ45352.1"/>
    <property type="molecule type" value="Genomic_DNA"/>
</dbReference>
<evidence type="ECO:0000313" key="2">
    <source>
        <dbReference type="EMBL" id="SOQ45352.1"/>
    </source>
</evidence>
<gene>
    <name evidence="2" type="ORF">SFRICE_020622</name>
</gene>
<sequence length="231" mass="25758">MQFELGGTRIFDHKTNEWAIFKSRLSQFLLVNNVKENQGAILLTHLSDESYRLLRNLAYPKVIDTLKYEELTLLLDAHFKQKQCTFADKAKFFGAMKSTGETLSDWAARLRGLASYCDFGTALDTNLRDRFVLGLGSGPERDKLFEQNPSTLTFARALEIAEQVECAREAKAVVVKEEPIFRAQVESGHHRSRGAGGRSGAAQRGPAPADRRYLHPTAAAKCALPEATKNI</sequence>